<dbReference type="STRING" id="258515.SAMN05192585_1281"/>
<reference evidence="1 2" key="1">
    <citation type="submission" date="2016-10" db="EMBL/GenBank/DDBJ databases">
        <authorList>
            <person name="de Groot N.N."/>
        </authorList>
    </citation>
    <scope>NUCLEOTIDE SEQUENCE [LARGE SCALE GENOMIC DNA]</scope>
    <source>
        <strain evidence="1 2">CGMCC 1.5012</strain>
    </source>
</reference>
<dbReference type="NCBIfam" id="NF046065">
    <property type="entry name" value="MtxRegRemB"/>
    <property type="match status" value="1"/>
</dbReference>
<evidence type="ECO:0000313" key="1">
    <source>
        <dbReference type="EMBL" id="SDN67969.1"/>
    </source>
</evidence>
<proteinExistence type="predicted"/>
<evidence type="ECO:0000313" key="2">
    <source>
        <dbReference type="Proteomes" id="UP000199182"/>
    </source>
</evidence>
<organism evidence="1 2">
    <name type="scientific">Acetanaerobacterium elongatum</name>
    <dbReference type="NCBI Taxonomy" id="258515"/>
    <lineage>
        <taxon>Bacteria</taxon>
        <taxon>Bacillati</taxon>
        <taxon>Bacillota</taxon>
        <taxon>Clostridia</taxon>
        <taxon>Eubacteriales</taxon>
        <taxon>Oscillospiraceae</taxon>
        <taxon>Acetanaerobacterium</taxon>
    </lineage>
</organism>
<dbReference type="InterPro" id="IPR007169">
    <property type="entry name" value="RemA-like"/>
</dbReference>
<evidence type="ECO:0008006" key="3">
    <source>
        <dbReference type="Google" id="ProtNLM"/>
    </source>
</evidence>
<dbReference type="Proteomes" id="UP000199182">
    <property type="component" value="Unassembled WGS sequence"/>
</dbReference>
<protein>
    <recommendedName>
        <fullName evidence="3">DUF370 domain-containing protein</fullName>
    </recommendedName>
</protein>
<dbReference type="RefSeq" id="WP_092641621.1">
    <property type="nucleotide sequence ID" value="NZ_FNID01000028.1"/>
</dbReference>
<sequence length="89" mass="9917">MYLHLGQDTVVKLEDIVGIFDIENATISKHTKNYLAEAQRKGRVVNVSSEIPKSFCVCIQNGEVTVYVSQISSVTLKRRSGYIESIANI</sequence>
<dbReference type="EMBL" id="FNID01000028">
    <property type="protein sequence ID" value="SDN67969.1"/>
    <property type="molecule type" value="Genomic_DNA"/>
</dbReference>
<dbReference type="Pfam" id="PF04025">
    <property type="entry name" value="RemA-like"/>
    <property type="match status" value="1"/>
</dbReference>
<gene>
    <name evidence="1" type="ORF">SAMN05192585_1281</name>
</gene>
<name>A0A1H0DD73_9FIRM</name>
<dbReference type="AlphaFoldDB" id="A0A1H0DD73"/>
<dbReference type="OrthoDB" id="9811390at2"/>
<keyword evidence="2" id="KW-1185">Reference proteome</keyword>
<accession>A0A1H0DD73</accession>